<dbReference type="Proteomes" id="UP000245119">
    <property type="component" value="Linkage Group LG11"/>
</dbReference>
<reference evidence="2 3" key="1">
    <citation type="submission" date="2018-04" db="EMBL/GenBank/DDBJ databases">
        <title>The genome of golden apple snail Pomacea canaliculata provides insight into stress tolerance and invasive adaptation.</title>
        <authorList>
            <person name="Liu C."/>
            <person name="Liu B."/>
            <person name="Ren Y."/>
            <person name="Zhang Y."/>
            <person name="Wang H."/>
            <person name="Li S."/>
            <person name="Jiang F."/>
            <person name="Yin L."/>
            <person name="Zhang G."/>
            <person name="Qian W."/>
            <person name="Fan W."/>
        </authorList>
    </citation>
    <scope>NUCLEOTIDE SEQUENCE [LARGE SCALE GENOMIC DNA]</scope>
    <source>
        <strain evidence="2">SZHN2017</strain>
        <tissue evidence="2">Muscle</tissue>
    </source>
</reference>
<gene>
    <name evidence="2" type="ORF">C0Q70_18194</name>
</gene>
<keyword evidence="3" id="KW-1185">Reference proteome</keyword>
<evidence type="ECO:0000256" key="1">
    <source>
        <dbReference type="SAM" id="MobiDB-lite"/>
    </source>
</evidence>
<feature type="compositionally biased region" description="Basic and acidic residues" evidence="1">
    <location>
        <begin position="120"/>
        <end position="129"/>
    </location>
</feature>
<sequence>MGVLSHQYPLNHQQQDSAAVGAAATPFTPSSGLTKLQDFHAASFSVNNILELDDLTTDSSAMFASTDTHLPHQHPHGAHPHPHTHGHQAASMGMHIPIQPPQCSLGLSSGPPTPQGGSPEDLHISDRTNDANNNINVGLPRCTAATPVDTTNLSTRYMCLVGLR</sequence>
<dbReference type="AlphaFoldDB" id="A0A2T7NMJ6"/>
<accession>A0A2T7NMJ6</accession>
<evidence type="ECO:0000313" key="2">
    <source>
        <dbReference type="EMBL" id="PVD22384.1"/>
    </source>
</evidence>
<evidence type="ECO:0000313" key="3">
    <source>
        <dbReference type="Proteomes" id="UP000245119"/>
    </source>
</evidence>
<dbReference type="EMBL" id="PZQS01000011">
    <property type="protein sequence ID" value="PVD22384.1"/>
    <property type="molecule type" value="Genomic_DNA"/>
</dbReference>
<feature type="compositionally biased region" description="Low complexity" evidence="1">
    <location>
        <begin position="104"/>
        <end position="119"/>
    </location>
</feature>
<feature type="region of interest" description="Disordered" evidence="1">
    <location>
        <begin position="66"/>
        <end position="132"/>
    </location>
</feature>
<protein>
    <submittedName>
        <fullName evidence="2">Uncharacterized protein</fullName>
    </submittedName>
</protein>
<comment type="caution">
    <text evidence="2">The sequence shown here is derived from an EMBL/GenBank/DDBJ whole genome shotgun (WGS) entry which is preliminary data.</text>
</comment>
<dbReference type="OrthoDB" id="6159439at2759"/>
<feature type="compositionally biased region" description="Basic residues" evidence="1">
    <location>
        <begin position="71"/>
        <end position="86"/>
    </location>
</feature>
<proteinExistence type="predicted"/>
<name>A0A2T7NMJ6_POMCA</name>
<organism evidence="2 3">
    <name type="scientific">Pomacea canaliculata</name>
    <name type="common">Golden apple snail</name>
    <dbReference type="NCBI Taxonomy" id="400727"/>
    <lineage>
        <taxon>Eukaryota</taxon>
        <taxon>Metazoa</taxon>
        <taxon>Spiralia</taxon>
        <taxon>Lophotrochozoa</taxon>
        <taxon>Mollusca</taxon>
        <taxon>Gastropoda</taxon>
        <taxon>Caenogastropoda</taxon>
        <taxon>Architaenioglossa</taxon>
        <taxon>Ampullarioidea</taxon>
        <taxon>Ampullariidae</taxon>
        <taxon>Pomacea</taxon>
    </lineage>
</organism>